<dbReference type="PANTHER" id="PTHR23121:SF9">
    <property type="entry name" value="SODIUM-DEPENDENT GLUCOSE TRANSPORTER 1"/>
    <property type="match status" value="1"/>
</dbReference>
<dbReference type="Proteomes" id="UP000694867">
    <property type="component" value="Unplaced"/>
</dbReference>
<gene>
    <name evidence="7" type="primary">LOC100908534</name>
</gene>
<feature type="transmembrane region" description="Helical" evidence="5">
    <location>
        <begin position="360"/>
        <end position="383"/>
    </location>
</feature>
<feature type="transmembrane region" description="Helical" evidence="5">
    <location>
        <begin position="389"/>
        <end position="412"/>
    </location>
</feature>
<evidence type="ECO:0000313" key="6">
    <source>
        <dbReference type="Proteomes" id="UP000694867"/>
    </source>
</evidence>
<feature type="transmembrane region" description="Helical" evidence="5">
    <location>
        <begin position="61"/>
        <end position="79"/>
    </location>
</feature>
<protein>
    <submittedName>
        <fullName evidence="7">Sodium-dependent glucose transporter 1A</fullName>
    </submittedName>
</protein>
<feature type="region of interest" description="Disordered" evidence="4">
    <location>
        <begin position="18"/>
        <end position="53"/>
    </location>
</feature>
<dbReference type="Pfam" id="PF07690">
    <property type="entry name" value="MFS_1"/>
    <property type="match status" value="1"/>
</dbReference>
<feature type="transmembrane region" description="Helical" evidence="5">
    <location>
        <begin position="125"/>
        <end position="150"/>
    </location>
</feature>
<feature type="compositionally biased region" description="Basic residues" evidence="4">
    <location>
        <begin position="21"/>
        <end position="34"/>
    </location>
</feature>
<dbReference type="RefSeq" id="XP_003737772.2">
    <property type="nucleotide sequence ID" value="XM_003737724.2"/>
</dbReference>
<feature type="transmembrane region" description="Helical" evidence="5">
    <location>
        <begin position="419"/>
        <end position="439"/>
    </location>
</feature>
<keyword evidence="3 5" id="KW-0472">Membrane</keyword>
<dbReference type="PANTHER" id="PTHR23121">
    <property type="entry name" value="SODIUM-DEPENDENT GLUCOSE TRANSPORTER 1"/>
    <property type="match status" value="1"/>
</dbReference>
<evidence type="ECO:0000256" key="2">
    <source>
        <dbReference type="ARBA" id="ARBA00022989"/>
    </source>
</evidence>
<keyword evidence="7" id="KW-0762">Sugar transport</keyword>
<dbReference type="AlphaFoldDB" id="A0AAJ6VV77"/>
<feature type="transmembrane region" description="Helical" evidence="5">
    <location>
        <begin position="293"/>
        <end position="315"/>
    </location>
</feature>
<proteinExistence type="predicted"/>
<keyword evidence="1 5" id="KW-0812">Transmembrane</keyword>
<keyword evidence="6" id="KW-1185">Reference proteome</keyword>
<keyword evidence="2 5" id="KW-1133">Transmembrane helix</keyword>
<feature type="transmembrane region" description="Helical" evidence="5">
    <location>
        <begin position="99"/>
        <end position="118"/>
    </location>
</feature>
<feature type="transmembrane region" description="Helical" evidence="5">
    <location>
        <begin position="335"/>
        <end position="353"/>
    </location>
</feature>
<organism evidence="6 7">
    <name type="scientific">Galendromus occidentalis</name>
    <name type="common">western predatory mite</name>
    <dbReference type="NCBI Taxonomy" id="34638"/>
    <lineage>
        <taxon>Eukaryota</taxon>
        <taxon>Metazoa</taxon>
        <taxon>Ecdysozoa</taxon>
        <taxon>Arthropoda</taxon>
        <taxon>Chelicerata</taxon>
        <taxon>Arachnida</taxon>
        <taxon>Acari</taxon>
        <taxon>Parasitiformes</taxon>
        <taxon>Mesostigmata</taxon>
        <taxon>Gamasina</taxon>
        <taxon>Phytoseioidea</taxon>
        <taxon>Phytoseiidae</taxon>
        <taxon>Typhlodrominae</taxon>
        <taxon>Galendromus</taxon>
    </lineage>
</organism>
<sequence>MERQRSCDPLLESGEAVESFRKRRHSTRAQTHARSRSEDRWRKKRGAMANSSKKLRKTHTAVIFVAIFALGLVSSVIPASFDDLEAIYGLGKKGASPIIITRSIGTLIGSLLCGSFIYKYVNAKIILVVALIGGGIGTIIVPDVAPYYWIAHAGQFVTGWSTGALEVGCNVWLVQLWEEGVNPIMQSYHVSFGIGAVLAPAISASFLAPRVDEPTNATHNGSDMTLSTSGTEPKVNGTSYVSIPFGLFGGLYSSVGLVILFLMMIDRTSLRQSSTDEDEQPTDYAETRFEWTVIALLSIYIFFDVIYEGTMSGFIPQFLMYRFDTDAEQGNYMLSFYSATYTMGRIVTILVSTRLKPGTILIVTHCILTVGSGIMLLLLIPAMQTPATMWVSSGVIGVGLSALYPTAFTWAVRYIHLRFAHVSAILVASCLGAMLPPFFVAPQVKTSTTQLPLTGAACAVVQAGLLCLMLYTTKNRVPIFEKDDGRPLIVDSEEATNSEKAFRLKKESP</sequence>
<evidence type="ECO:0000256" key="4">
    <source>
        <dbReference type="SAM" id="MobiDB-lite"/>
    </source>
</evidence>
<dbReference type="GO" id="GO:0022857">
    <property type="term" value="F:transmembrane transporter activity"/>
    <property type="evidence" value="ECO:0007669"/>
    <property type="project" value="InterPro"/>
</dbReference>
<name>A0AAJ6VV77_9ACAR</name>
<evidence type="ECO:0000256" key="3">
    <source>
        <dbReference type="ARBA" id="ARBA00023136"/>
    </source>
</evidence>
<dbReference type="Gene3D" id="1.20.1250.20">
    <property type="entry name" value="MFS general substrate transporter like domains"/>
    <property type="match status" value="2"/>
</dbReference>
<dbReference type="SUPFAM" id="SSF103473">
    <property type="entry name" value="MFS general substrate transporter"/>
    <property type="match status" value="1"/>
</dbReference>
<evidence type="ECO:0000313" key="7">
    <source>
        <dbReference type="RefSeq" id="XP_003737772.2"/>
    </source>
</evidence>
<feature type="transmembrane region" description="Helical" evidence="5">
    <location>
        <begin position="451"/>
        <end position="472"/>
    </location>
</feature>
<feature type="transmembrane region" description="Helical" evidence="5">
    <location>
        <begin position="188"/>
        <end position="208"/>
    </location>
</feature>
<feature type="transmembrane region" description="Helical" evidence="5">
    <location>
        <begin position="243"/>
        <end position="265"/>
    </location>
</feature>
<dbReference type="KEGG" id="goe:100908534"/>
<dbReference type="InterPro" id="IPR036259">
    <property type="entry name" value="MFS_trans_sf"/>
</dbReference>
<accession>A0AAJ6VV77</accession>
<feature type="transmembrane region" description="Helical" evidence="5">
    <location>
        <begin position="156"/>
        <end position="176"/>
    </location>
</feature>
<dbReference type="GeneID" id="100908534"/>
<dbReference type="InterPro" id="IPR011701">
    <property type="entry name" value="MFS"/>
</dbReference>
<reference evidence="7" key="1">
    <citation type="submission" date="2025-08" db="UniProtKB">
        <authorList>
            <consortium name="RefSeq"/>
        </authorList>
    </citation>
    <scope>IDENTIFICATION</scope>
</reference>
<evidence type="ECO:0000256" key="5">
    <source>
        <dbReference type="SAM" id="Phobius"/>
    </source>
</evidence>
<evidence type="ECO:0000256" key="1">
    <source>
        <dbReference type="ARBA" id="ARBA00022692"/>
    </source>
</evidence>
<keyword evidence="7" id="KW-0813">Transport</keyword>